<dbReference type="InterPro" id="IPR036515">
    <property type="entry name" value="Transposase_17_sf"/>
</dbReference>
<name>A0A1H6BID7_9BACT</name>
<gene>
    <name evidence="2" type="ORF">SAMN05421819_3708</name>
</gene>
<protein>
    <submittedName>
        <fullName evidence="2">Putative transposase</fullName>
    </submittedName>
</protein>
<evidence type="ECO:0000313" key="3">
    <source>
        <dbReference type="Proteomes" id="UP000236728"/>
    </source>
</evidence>
<dbReference type="EMBL" id="FNVA01000007">
    <property type="protein sequence ID" value="SEG60145.1"/>
    <property type="molecule type" value="Genomic_DNA"/>
</dbReference>
<dbReference type="PANTHER" id="PTHR36966">
    <property type="entry name" value="REP-ASSOCIATED TYROSINE TRANSPOSASE"/>
    <property type="match status" value="1"/>
</dbReference>
<keyword evidence="3" id="KW-1185">Reference proteome</keyword>
<proteinExistence type="predicted"/>
<dbReference type="Gene3D" id="3.30.70.1290">
    <property type="entry name" value="Transposase IS200-like"/>
    <property type="match status" value="1"/>
</dbReference>
<dbReference type="AlphaFoldDB" id="A0A1H6BID7"/>
<dbReference type="RefSeq" id="WP_103934577.1">
    <property type="nucleotide sequence ID" value="NZ_FNVA01000007.1"/>
</dbReference>
<dbReference type="NCBIfam" id="NF047646">
    <property type="entry name" value="REP_Tyr_transpos"/>
    <property type="match status" value="1"/>
</dbReference>
<dbReference type="Proteomes" id="UP000236728">
    <property type="component" value="Unassembled WGS sequence"/>
</dbReference>
<dbReference type="InterPro" id="IPR002686">
    <property type="entry name" value="Transposase_17"/>
</dbReference>
<evidence type="ECO:0000313" key="2">
    <source>
        <dbReference type="EMBL" id="SEG60145.1"/>
    </source>
</evidence>
<dbReference type="SMART" id="SM01321">
    <property type="entry name" value="Y1_Tnp"/>
    <property type="match status" value="1"/>
</dbReference>
<dbReference type="GO" id="GO:0004803">
    <property type="term" value="F:transposase activity"/>
    <property type="evidence" value="ECO:0007669"/>
    <property type="project" value="InterPro"/>
</dbReference>
<dbReference type="GO" id="GO:0006313">
    <property type="term" value="P:DNA transposition"/>
    <property type="evidence" value="ECO:0007669"/>
    <property type="project" value="InterPro"/>
</dbReference>
<dbReference type="Pfam" id="PF01797">
    <property type="entry name" value="Y1_Tnp"/>
    <property type="match status" value="1"/>
</dbReference>
<dbReference type="SUPFAM" id="SSF143422">
    <property type="entry name" value="Transposase IS200-like"/>
    <property type="match status" value="1"/>
</dbReference>
<evidence type="ECO:0000259" key="1">
    <source>
        <dbReference type="SMART" id="SM01321"/>
    </source>
</evidence>
<organism evidence="2 3">
    <name type="scientific">Bryocella elongata</name>
    <dbReference type="NCBI Taxonomy" id="863522"/>
    <lineage>
        <taxon>Bacteria</taxon>
        <taxon>Pseudomonadati</taxon>
        <taxon>Acidobacteriota</taxon>
        <taxon>Terriglobia</taxon>
        <taxon>Terriglobales</taxon>
        <taxon>Acidobacteriaceae</taxon>
        <taxon>Bryocella</taxon>
    </lineage>
</organism>
<dbReference type="InterPro" id="IPR052715">
    <property type="entry name" value="RAYT_transposase"/>
</dbReference>
<dbReference type="OrthoDB" id="129261at2"/>
<reference evidence="2 3" key="1">
    <citation type="submission" date="2016-10" db="EMBL/GenBank/DDBJ databases">
        <authorList>
            <person name="de Groot N.N."/>
        </authorList>
    </citation>
    <scope>NUCLEOTIDE SEQUENCE [LARGE SCALE GENOMIC DNA]</scope>
    <source>
        <strain evidence="2 3">DSM 22489</strain>
    </source>
</reference>
<dbReference type="PANTHER" id="PTHR36966:SF1">
    <property type="entry name" value="REP-ASSOCIATED TYROSINE TRANSPOSASE"/>
    <property type="match status" value="1"/>
</dbReference>
<dbReference type="GO" id="GO:0043565">
    <property type="term" value="F:sequence-specific DNA binding"/>
    <property type="evidence" value="ECO:0007669"/>
    <property type="project" value="TreeGrafter"/>
</dbReference>
<feature type="domain" description="Transposase IS200-like" evidence="1">
    <location>
        <begin position="6"/>
        <end position="117"/>
    </location>
</feature>
<accession>A0A1H6BID7</accession>
<sequence length="153" mass="17284">MHRAPQVLRTYFTTFSTAARRRIFAVPAQAALFVETLMHYRVQGRFALHAFVVMPDHVHLLLTPAPEVSFEKALQFIRGGFSFRLHSREEVWERGHFDKRVPDLAAYETTLAYIHQNPVKGGLVASASGYAYSSASRMGEMDAMPDWLSVGRG</sequence>